<keyword evidence="7" id="KW-1185">Reference proteome</keyword>
<dbReference type="GO" id="GO:0004556">
    <property type="term" value="F:alpha-amylase activity"/>
    <property type="evidence" value="ECO:0007669"/>
    <property type="project" value="UniProtKB-EC"/>
</dbReference>
<dbReference type="InterPro" id="IPR054174">
    <property type="entry name" value="Alpha-amylase-like_C"/>
</dbReference>
<dbReference type="EC" id="3.2.1.1" evidence="6"/>
<evidence type="ECO:0000256" key="3">
    <source>
        <dbReference type="ARBA" id="ARBA00022729"/>
    </source>
</evidence>
<evidence type="ECO:0000313" key="7">
    <source>
        <dbReference type="Proteomes" id="UP001296943"/>
    </source>
</evidence>
<dbReference type="InterPro" id="IPR006047">
    <property type="entry name" value="GH13_cat_dom"/>
</dbReference>
<keyword evidence="4" id="KW-1133">Transmembrane helix</keyword>
<dbReference type="Pfam" id="PF00128">
    <property type="entry name" value="Alpha-amylase"/>
    <property type="match status" value="1"/>
</dbReference>
<dbReference type="EMBL" id="JAFBDR010000009">
    <property type="protein sequence ID" value="MBM7571504.1"/>
    <property type="molecule type" value="Genomic_DNA"/>
</dbReference>
<dbReference type="PANTHER" id="PTHR10357">
    <property type="entry name" value="ALPHA-AMYLASE FAMILY MEMBER"/>
    <property type="match status" value="1"/>
</dbReference>
<comment type="cofactor">
    <cofactor evidence="1">
        <name>Ca(2+)</name>
        <dbReference type="ChEBI" id="CHEBI:29108"/>
    </cofactor>
</comment>
<dbReference type="Gene3D" id="3.20.20.80">
    <property type="entry name" value="Glycosidases"/>
    <property type="match status" value="1"/>
</dbReference>
<sequence>MIKHFFVILSFSLLMLIGLPSLVSGNEQWQDENIYYILIDRFSNGSSTNDFEIDIENPNAYHGGDLQGIINHLGHIKELGFTTINLSPVMSNEIDGYHGFLIDDFRSVEEHFGTIEDVKELVDSAHDMELKVTFDFVVSHLSKTHNWVNENNDWIDGEVSNRWGDNLPSPALQNTEVEQYFLDTAAFWIEETNVDGFRLYVDEQTPDPFIARFIDHVKMRNANTFVFIDERNFNPMKFPVGYYDQEAVNVFRQAGQPLTGLLKGVEQNQPKITYVDSIETTRFTREAIKQGQNPITRWKLALTYLYTTPGTPMIYQGTEIPMDNGEDTPDHQMIQIKGGDEELTAHIQQLAAIRKQFPAITNGDFAVEQSNGAMSLYKRTNRSKTVYVAINNDTQTKTITIENIPDGMQLTGLIQDNIVREQENGEFRIVLDRETADIFIVEEDTGLNWLFLSFIAIVMAAFIIPIIYLSRKNKKKSSE</sequence>
<name>A0ABS2N035_9BACI</name>
<dbReference type="InterPro" id="IPR013780">
    <property type="entry name" value="Glyco_hydro_b"/>
</dbReference>
<dbReference type="SUPFAM" id="SSF51011">
    <property type="entry name" value="Glycosyl hydrolase domain"/>
    <property type="match status" value="1"/>
</dbReference>
<keyword evidence="4" id="KW-0812">Transmembrane</keyword>
<feature type="domain" description="Glycosyl hydrolase family 13 catalytic" evidence="5">
    <location>
        <begin position="36"/>
        <end position="354"/>
    </location>
</feature>
<dbReference type="RefSeq" id="WP_204499164.1">
    <property type="nucleotide sequence ID" value="NZ_JAFBDR010000009.1"/>
</dbReference>
<dbReference type="Proteomes" id="UP001296943">
    <property type="component" value="Unassembled WGS sequence"/>
</dbReference>
<dbReference type="SUPFAM" id="SSF51445">
    <property type="entry name" value="(Trans)glycosidases"/>
    <property type="match status" value="1"/>
</dbReference>
<comment type="caution">
    <text evidence="6">The sequence shown here is derived from an EMBL/GenBank/DDBJ whole genome shotgun (WGS) entry which is preliminary data.</text>
</comment>
<keyword evidence="2" id="KW-0479">Metal-binding</keyword>
<feature type="transmembrane region" description="Helical" evidence="4">
    <location>
        <begin position="449"/>
        <end position="469"/>
    </location>
</feature>
<evidence type="ECO:0000256" key="4">
    <source>
        <dbReference type="SAM" id="Phobius"/>
    </source>
</evidence>
<dbReference type="SMART" id="SM00642">
    <property type="entry name" value="Aamy"/>
    <property type="match status" value="1"/>
</dbReference>
<reference evidence="6 7" key="1">
    <citation type="submission" date="2021-01" db="EMBL/GenBank/DDBJ databases">
        <title>Genomic Encyclopedia of Type Strains, Phase IV (KMG-IV): sequencing the most valuable type-strain genomes for metagenomic binning, comparative biology and taxonomic classification.</title>
        <authorList>
            <person name="Goeker M."/>
        </authorList>
    </citation>
    <scope>NUCLEOTIDE SEQUENCE [LARGE SCALE GENOMIC DNA]</scope>
    <source>
        <strain evidence="6 7">DSM 23711</strain>
    </source>
</reference>
<protein>
    <submittedName>
        <fullName evidence="6">Alpha-amylase</fullName>
        <ecNumber evidence="6">3.2.1.1</ecNumber>
    </submittedName>
</protein>
<dbReference type="InterPro" id="IPR017853">
    <property type="entry name" value="GH"/>
</dbReference>
<proteinExistence type="predicted"/>
<dbReference type="PANTHER" id="PTHR10357:SF215">
    <property type="entry name" value="ALPHA-AMYLASE 1"/>
    <property type="match status" value="1"/>
</dbReference>
<evidence type="ECO:0000256" key="1">
    <source>
        <dbReference type="ARBA" id="ARBA00001913"/>
    </source>
</evidence>
<keyword evidence="3" id="KW-0732">Signal</keyword>
<evidence type="ECO:0000256" key="2">
    <source>
        <dbReference type="ARBA" id="ARBA00022723"/>
    </source>
</evidence>
<dbReference type="Pfam" id="PF22026">
    <property type="entry name" value="Alpha-amylase_C_2"/>
    <property type="match status" value="1"/>
</dbReference>
<dbReference type="Gene3D" id="2.60.40.1180">
    <property type="entry name" value="Golgi alpha-mannosidase II"/>
    <property type="match status" value="1"/>
</dbReference>
<gene>
    <name evidence="6" type="ORF">JOC48_002000</name>
</gene>
<keyword evidence="6" id="KW-0378">Hydrolase</keyword>
<evidence type="ECO:0000313" key="6">
    <source>
        <dbReference type="EMBL" id="MBM7571504.1"/>
    </source>
</evidence>
<keyword evidence="4" id="KW-0472">Membrane</keyword>
<keyword evidence="6" id="KW-0326">Glycosidase</keyword>
<organism evidence="6 7">
    <name type="scientific">Aquibacillus albus</name>
    <dbReference type="NCBI Taxonomy" id="1168171"/>
    <lineage>
        <taxon>Bacteria</taxon>
        <taxon>Bacillati</taxon>
        <taxon>Bacillota</taxon>
        <taxon>Bacilli</taxon>
        <taxon>Bacillales</taxon>
        <taxon>Bacillaceae</taxon>
        <taxon>Aquibacillus</taxon>
    </lineage>
</organism>
<evidence type="ECO:0000259" key="5">
    <source>
        <dbReference type="SMART" id="SM00642"/>
    </source>
</evidence>
<accession>A0ABS2N035</accession>